<evidence type="ECO:0000313" key="1">
    <source>
        <dbReference type="EMBL" id="CCM62629.1"/>
    </source>
</evidence>
<dbReference type="SUPFAM" id="SSF46785">
    <property type="entry name" value="Winged helix' DNA-binding domain"/>
    <property type="match status" value="1"/>
</dbReference>
<sequence length="236" mass="25466">MSNRDPSTQDSLAAVSALGEPNRRALYDYVVAAGDWVGRDQAADATELQRGVTAHHLDRLAADGLLEVDFQRLSGRSGPGAGRPAKVYRRATYDIQVTLPPRDYQLAGALLADAVALAQSNGIAVEVAIDTVTKEAGRRLGRDMKQRMGGGQTAESAHRATIEVLSEQGFEPDEHEDGTIELSNCPFHALAEQQTELICGMNHCLIDTALTELDAGDLQARLQPDPNACCVRLYRT</sequence>
<dbReference type="OrthoDB" id="3399802at2"/>
<gene>
    <name evidence="1" type="ORF">BN381_130187</name>
</gene>
<dbReference type="STRING" id="1229780.BN381_130187"/>
<dbReference type="AlphaFoldDB" id="R4YWM8"/>
<dbReference type="HOGENOM" id="CLU_078469_1_1_11"/>
<accession>R4YWM8</accession>
<keyword evidence="2" id="KW-1185">Reference proteome</keyword>
<dbReference type="Gene3D" id="1.10.10.10">
    <property type="entry name" value="Winged helix-like DNA-binding domain superfamily/Winged helix DNA-binding domain"/>
    <property type="match status" value="1"/>
</dbReference>
<proteinExistence type="predicted"/>
<dbReference type="EMBL" id="CANL01000005">
    <property type="protein sequence ID" value="CCM62629.1"/>
    <property type="molecule type" value="Genomic_DNA"/>
</dbReference>
<dbReference type="RefSeq" id="WP_012224161.1">
    <property type="nucleotide sequence ID" value="NZ_HG422565.1"/>
</dbReference>
<evidence type="ECO:0000313" key="2">
    <source>
        <dbReference type="Proteomes" id="UP000018291"/>
    </source>
</evidence>
<organism evidence="1 2">
    <name type="scientific">Candidatus Neomicrothrix parvicella RN1</name>
    <dbReference type="NCBI Taxonomy" id="1229780"/>
    <lineage>
        <taxon>Bacteria</taxon>
        <taxon>Bacillati</taxon>
        <taxon>Actinomycetota</taxon>
        <taxon>Acidimicrobiia</taxon>
        <taxon>Acidimicrobiales</taxon>
        <taxon>Microthrixaceae</taxon>
        <taxon>Candidatus Neomicrothrix</taxon>
    </lineage>
</organism>
<reference evidence="1 2" key="1">
    <citation type="journal article" date="2013" name="ISME J.">
        <title>Metabolic model for the filamentous 'Candidatus Microthrix parvicella' based on genomic and metagenomic analyses.</title>
        <authorList>
            <person name="Jon McIlroy S."/>
            <person name="Kristiansen R."/>
            <person name="Albertsen M."/>
            <person name="Michael Karst S."/>
            <person name="Rossetti S."/>
            <person name="Lund Nielsen J."/>
            <person name="Tandoi V."/>
            <person name="James Seviour R."/>
            <person name="Nielsen P.H."/>
        </authorList>
    </citation>
    <scope>NUCLEOTIDE SEQUENCE [LARGE SCALE GENOMIC DNA]</scope>
    <source>
        <strain evidence="1 2">RN1</strain>
    </source>
</reference>
<dbReference type="Proteomes" id="UP000018291">
    <property type="component" value="Unassembled WGS sequence"/>
</dbReference>
<dbReference type="InterPro" id="IPR036390">
    <property type="entry name" value="WH_DNA-bd_sf"/>
</dbReference>
<comment type="caution">
    <text evidence="1">The sequence shown here is derived from an EMBL/GenBank/DDBJ whole genome shotgun (WGS) entry which is preliminary data.</text>
</comment>
<protein>
    <submittedName>
        <fullName evidence="1">Putative Transcriptional regulator</fullName>
    </submittedName>
</protein>
<dbReference type="InterPro" id="IPR036388">
    <property type="entry name" value="WH-like_DNA-bd_sf"/>
</dbReference>
<dbReference type="eggNOG" id="COG2345">
    <property type="taxonomic scope" value="Bacteria"/>
</dbReference>
<name>R4YWM8_9ACTN</name>